<evidence type="ECO:0000313" key="3">
    <source>
        <dbReference type="Proteomes" id="UP000244223"/>
    </source>
</evidence>
<dbReference type="Proteomes" id="UP000244223">
    <property type="component" value="Unassembled WGS sequence"/>
</dbReference>
<reference evidence="2 3" key="1">
    <citation type="submission" date="2018-04" db="EMBL/GenBank/DDBJ databases">
        <title>Genomic Encyclopedia of Archaeal and Bacterial Type Strains, Phase II (KMG-II): from individual species to whole genera.</title>
        <authorList>
            <person name="Goeker M."/>
        </authorList>
    </citation>
    <scope>NUCLEOTIDE SEQUENCE [LARGE SCALE GENOMIC DNA]</scope>
    <source>
        <strain evidence="2 3">DSM 5822</strain>
    </source>
</reference>
<keyword evidence="3" id="KW-1185">Reference proteome</keyword>
<dbReference type="Gene3D" id="3.40.50.300">
    <property type="entry name" value="P-loop containing nucleotide triphosphate hydrolases"/>
    <property type="match status" value="1"/>
</dbReference>
<dbReference type="OrthoDB" id="4476065at2"/>
<organism evidence="2 3">
    <name type="scientific">Agitococcus lubricus</name>
    <dbReference type="NCBI Taxonomy" id="1077255"/>
    <lineage>
        <taxon>Bacteria</taxon>
        <taxon>Pseudomonadati</taxon>
        <taxon>Pseudomonadota</taxon>
        <taxon>Gammaproteobacteria</taxon>
        <taxon>Moraxellales</taxon>
        <taxon>Moraxellaceae</taxon>
        <taxon>Agitococcus</taxon>
    </lineage>
</organism>
<comment type="caution">
    <text evidence="2">The sequence shown here is derived from an EMBL/GenBank/DDBJ whole genome shotgun (WGS) entry which is preliminary data.</text>
</comment>
<sequence>MARQNKPLQTLKVAFLGGRGSGKTTLLASYLGHMASSRWQKEHQYYLGTPDSADSKRLNALYQGLCEGFFPEATIKRASAYRFHMHVQDCAGVPLEIQWLDYPGEWWEREPADAKERKQRDECLKRMVTSQVCFLVIDGAELNKHGEKYLRAHLAHMTNEIANLLRQTAGRKKRNQQLRDMVWVMALSKADLLENNLTAADFADFVNRYAGDQLDTLRQRLGEAGCPSFGMNYLLFSSVLGSGQKIIDINKYIGLDLIAPLALRTILEKELQQIEKSAVLKRIFAGSADRGALQAIFSVLRQFLAKWPDRSSRELADLLFAKAETWLNGQATDLQKEMDSQQQQGHSLQAAEAILKLALSKPENRKYFYVPLLRVSP</sequence>
<feature type="domain" description="Double-GTPase 2" evidence="1">
    <location>
        <begin position="13"/>
        <end position="197"/>
    </location>
</feature>
<accession>A0A2T5IYI7</accession>
<dbReference type="Pfam" id="PF19993">
    <property type="entry name" value="DO-GTPase2"/>
    <property type="match status" value="1"/>
</dbReference>
<evidence type="ECO:0000313" key="2">
    <source>
        <dbReference type="EMBL" id="PTQ89053.1"/>
    </source>
</evidence>
<dbReference type="InterPro" id="IPR045528">
    <property type="entry name" value="DO-GTPase2"/>
</dbReference>
<gene>
    <name evidence="2" type="ORF">C8N29_10974</name>
</gene>
<proteinExistence type="predicted"/>
<dbReference type="InterPro" id="IPR027417">
    <property type="entry name" value="P-loop_NTPase"/>
</dbReference>
<name>A0A2T5IYI7_9GAMM</name>
<evidence type="ECO:0000259" key="1">
    <source>
        <dbReference type="Pfam" id="PF19993"/>
    </source>
</evidence>
<dbReference type="AlphaFoldDB" id="A0A2T5IYI7"/>
<dbReference type="SUPFAM" id="SSF52540">
    <property type="entry name" value="P-loop containing nucleoside triphosphate hydrolases"/>
    <property type="match status" value="1"/>
</dbReference>
<dbReference type="EMBL" id="QAON01000009">
    <property type="protein sequence ID" value="PTQ89053.1"/>
    <property type="molecule type" value="Genomic_DNA"/>
</dbReference>
<dbReference type="RefSeq" id="WP_107865966.1">
    <property type="nucleotide sequence ID" value="NZ_QAON01000009.1"/>
</dbReference>
<protein>
    <recommendedName>
        <fullName evidence="1">Double-GTPase 2 domain-containing protein</fullName>
    </recommendedName>
</protein>